<dbReference type="InterPro" id="IPR002921">
    <property type="entry name" value="Fungal_lipase-type"/>
</dbReference>
<dbReference type="SUPFAM" id="SSF53474">
    <property type="entry name" value="alpha/beta-Hydrolases"/>
    <property type="match status" value="1"/>
</dbReference>
<dbReference type="InterPro" id="IPR029058">
    <property type="entry name" value="AB_hydrolase_fold"/>
</dbReference>
<sequence length="244" mass="26657">YAMASYDDVSTWTCEDCTGGTVGTQFVTQYDDPIKGVHWYLAVHPSNRTIILSFEGSNVQSIVTFIQDIRFKQVAWPPSVDGSAVHNGFLDSMTAGAAQAMTALQQQIAKTPEYRISITGHSLGAAQAVLFVTYIATHQPTWLSRTTVYTYGQPRVGNAAFAVYYQGLGVPTTRVVNKNDIVTRLAPRWTHYAQQGNEVWIRPSDGSVVACAAVVPAENPNCSAGQSLTDLRVSDHLQYFSARS</sequence>
<dbReference type="OrthoDB" id="438440at2759"/>
<dbReference type="InterPro" id="IPR051218">
    <property type="entry name" value="Sec_MonoDiacylglyc_Lipase"/>
</dbReference>
<name>A0A9W7ZU86_9FUNG</name>
<accession>A0A9W7ZU86</accession>
<reference evidence="2" key="1">
    <citation type="submission" date="2022-07" db="EMBL/GenBank/DDBJ databases">
        <title>Phylogenomic reconstructions and comparative analyses of Kickxellomycotina fungi.</title>
        <authorList>
            <person name="Reynolds N.K."/>
            <person name="Stajich J.E."/>
            <person name="Barry K."/>
            <person name="Grigoriev I.V."/>
            <person name="Crous P."/>
            <person name="Smith M.E."/>
        </authorList>
    </citation>
    <scope>NUCLEOTIDE SEQUENCE</scope>
    <source>
        <strain evidence="2">RSA 861</strain>
    </source>
</reference>
<proteinExistence type="predicted"/>
<evidence type="ECO:0000313" key="3">
    <source>
        <dbReference type="Proteomes" id="UP001150569"/>
    </source>
</evidence>
<dbReference type="Proteomes" id="UP001150569">
    <property type="component" value="Unassembled WGS sequence"/>
</dbReference>
<feature type="domain" description="Fungal lipase-type" evidence="1">
    <location>
        <begin position="52"/>
        <end position="187"/>
    </location>
</feature>
<dbReference type="PANTHER" id="PTHR45856">
    <property type="entry name" value="ALPHA/BETA-HYDROLASES SUPERFAMILY PROTEIN"/>
    <property type="match status" value="1"/>
</dbReference>
<protein>
    <recommendedName>
        <fullName evidence="1">Fungal lipase-type domain-containing protein</fullName>
    </recommendedName>
</protein>
<evidence type="ECO:0000313" key="2">
    <source>
        <dbReference type="EMBL" id="KAJ1911689.1"/>
    </source>
</evidence>
<dbReference type="Pfam" id="PF01764">
    <property type="entry name" value="Lipase_3"/>
    <property type="match status" value="1"/>
</dbReference>
<feature type="non-terminal residue" evidence="2">
    <location>
        <position position="1"/>
    </location>
</feature>
<dbReference type="GO" id="GO:0006629">
    <property type="term" value="P:lipid metabolic process"/>
    <property type="evidence" value="ECO:0007669"/>
    <property type="project" value="InterPro"/>
</dbReference>
<dbReference type="PANTHER" id="PTHR45856:SF25">
    <property type="entry name" value="FUNGAL LIPASE-LIKE DOMAIN-CONTAINING PROTEIN"/>
    <property type="match status" value="1"/>
</dbReference>
<comment type="caution">
    <text evidence="2">The sequence shown here is derived from an EMBL/GenBank/DDBJ whole genome shotgun (WGS) entry which is preliminary data.</text>
</comment>
<dbReference type="Gene3D" id="3.40.50.1820">
    <property type="entry name" value="alpha/beta hydrolase"/>
    <property type="match status" value="1"/>
</dbReference>
<organism evidence="2 3">
    <name type="scientific">Tieghemiomyces parasiticus</name>
    <dbReference type="NCBI Taxonomy" id="78921"/>
    <lineage>
        <taxon>Eukaryota</taxon>
        <taxon>Fungi</taxon>
        <taxon>Fungi incertae sedis</taxon>
        <taxon>Zoopagomycota</taxon>
        <taxon>Kickxellomycotina</taxon>
        <taxon>Dimargaritomycetes</taxon>
        <taxon>Dimargaritales</taxon>
        <taxon>Dimargaritaceae</taxon>
        <taxon>Tieghemiomyces</taxon>
    </lineage>
</organism>
<evidence type="ECO:0000259" key="1">
    <source>
        <dbReference type="Pfam" id="PF01764"/>
    </source>
</evidence>
<keyword evidence="3" id="KW-1185">Reference proteome</keyword>
<dbReference type="EMBL" id="JANBPT010000904">
    <property type="protein sequence ID" value="KAJ1911689.1"/>
    <property type="molecule type" value="Genomic_DNA"/>
</dbReference>
<dbReference type="AlphaFoldDB" id="A0A9W7ZU86"/>
<gene>
    <name evidence="2" type="ORF">IWQ60_010026</name>
</gene>
<dbReference type="CDD" id="cd00519">
    <property type="entry name" value="Lipase_3"/>
    <property type="match status" value="1"/>
</dbReference>